<proteinExistence type="predicted"/>
<evidence type="ECO:0000259" key="2">
    <source>
        <dbReference type="Pfam" id="PF13229"/>
    </source>
</evidence>
<dbReference type="Proteomes" id="UP000190367">
    <property type="component" value="Unassembled WGS sequence"/>
</dbReference>
<sequence>MASRIYCFIAVVLFCWLGANAQSAAIDNLKYLQKYYAQGFTKVPASSARYRVNTRDELVSALKKAGNGDVVYVNDKAVIDLSGLTYLNLNAGVTLASGRRTRGSRGALLYTDSLNTFPLFYVAGDNVRITGLRIQGPDSARNVAAMKKLISSKQYYTVAPANGIQCKFDRLTVDNCELYGWSHSAIFLRTGASNASIHNNYIHQNQRQGLGYGICLDQANANIYNNVFELNNHSVAGTGKPGTSYAAYRNIVLKSYADSPIFDMHGGKDRGDNTDIAGDSVVLYDNIIYSKSIIFGVRGTPKYYYSIYNNTFVNGTNNAQSLETLKTRSFMKVTDNKNVRF</sequence>
<protein>
    <recommendedName>
        <fullName evidence="2">Right handed beta helix domain-containing protein</fullName>
    </recommendedName>
</protein>
<accession>A0A1T4RWV6</accession>
<dbReference type="InterPro" id="IPR039448">
    <property type="entry name" value="Beta_helix"/>
</dbReference>
<gene>
    <name evidence="3" type="ORF">SAMN04488128_1021557</name>
</gene>
<evidence type="ECO:0000313" key="3">
    <source>
        <dbReference type="EMBL" id="SKA20377.1"/>
    </source>
</evidence>
<keyword evidence="1" id="KW-0732">Signal</keyword>
<dbReference type="OrthoDB" id="1165066at2"/>
<feature type="chain" id="PRO_5012188305" description="Right handed beta helix domain-containing protein" evidence="1">
    <location>
        <begin position="22"/>
        <end position="341"/>
    </location>
</feature>
<organism evidence="3 4">
    <name type="scientific">Chitinophaga eiseniae</name>
    <dbReference type="NCBI Taxonomy" id="634771"/>
    <lineage>
        <taxon>Bacteria</taxon>
        <taxon>Pseudomonadati</taxon>
        <taxon>Bacteroidota</taxon>
        <taxon>Chitinophagia</taxon>
        <taxon>Chitinophagales</taxon>
        <taxon>Chitinophagaceae</taxon>
        <taxon>Chitinophaga</taxon>
    </lineage>
</organism>
<reference evidence="4" key="1">
    <citation type="submission" date="2017-02" db="EMBL/GenBank/DDBJ databases">
        <authorList>
            <person name="Varghese N."/>
            <person name="Submissions S."/>
        </authorList>
    </citation>
    <scope>NUCLEOTIDE SEQUENCE [LARGE SCALE GENOMIC DNA]</scope>
    <source>
        <strain evidence="4">DSM 22224</strain>
    </source>
</reference>
<name>A0A1T4RWV6_9BACT</name>
<feature type="signal peptide" evidence="1">
    <location>
        <begin position="1"/>
        <end position="21"/>
    </location>
</feature>
<dbReference type="RefSeq" id="WP_078670011.1">
    <property type="nucleotide sequence ID" value="NZ_FUWZ01000002.1"/>
</dbReference>
<dbReference type="Gene3D" id="2.160.20.10">
    <property type="entry name" value="Single-stranded right-handed beta-helix, Pectin lyase-like"/>
    <property type="match status" value="1"/>
</dbReference>
<evidence type="ECO:0000256" key="1">
    <source>
        <dbReference type="SAM" id="SignalP"/>
    </source>
</evidence>
<evidence type="ECO:0000313" key="4">
    <source>
        <dbReference type="Proteomes" id="UP000190367"/>
    </source>
</evidence>
<feature type="domain" description="Right handed beta helix" evidence="2">
    <location>
        <begin position="163"/>
        <end position="232"/>
    </location>
</feature>
<dbReference type="InterPro" id="IPR011050">
    <property type="entry name" value="Pectin_lyase_fold/virulence"/>
</dbReference>
<dbReference type="SUPFAM" id="SSF51126">
    <property type="entry name" value="Pectin lyase-like"/>
    <property type="match status" value="1"/>
</dbReference>
<dbReference type="STRING" id="634771.SAMN04488128_1021557"/>
<dbReference type="InterPro" id="IPR012334">
    <property type="entry name" value="Pectin_lyas_fold"/>
</dbReference>
<dbReference type="Pfam" id="PF13229">
    <property type="entry name" value="Beta_helix"/>
    <property type="match status" value="1"/>
</dbReference>
<dbReference type="AlphaFoldDB" id="A0A1T4RWV6"/>
<keyword evidence="4" id="KW-1185">Reference proteome</keyword>
<dbReference type="EMBL" id="FUWZ01000002">
    <property type="protein sequence ID" value="SKA20377.1"/>
    <property type="molecule type" value="Genomic_DNA"/>
</dbReference>